<keyword evidence="4" id="KW-0547">Nucleotide-binding</keyword>
<feature type="domain" description="Aminoacyl-transfer RNA synthetases class-II family profile" evidence="10">
    <location>
        <begin position="146"/>
        <end position="391"/>
    </location>
</feature>
<evidence type="ECO:0000256" key="9">
    <source>
        <dbReference type="PIRSR" id="PIRSR001529-2"/>
    </source>
</evidence>
<sequence>MTFTMRDNTESLRRNYTALEIILNKDSLLEPLFRERKGVGDIDAVRRKWSELHTIMEAKEKPKISESKLKEMWDELYEEALRIPNMSHPDVPKGGMEHAKKVATWGEKREGPCLTAEKLVQSWRTLFFPTDAAGERSYAFVGALANLERALLEYVFDRVSVLDFKPVSVPDLVPKEITEACGVTQHSQKEILYCLRDEPHIALSGTAEMGISAMLKGRTFQEEELPLRLVALSRCYRPEISNSAVEAKLYRVHEFNKIEMYVICTPEQSDGELNYLVEIQRGTFESFGLHSWCGSRSESGHRGVDKARLVPGFQLAGAGLLSSLIISCYNHRSDIRYNAKSGEKKFVHTCNGTAVASTRALISILETFQTERKSLDNLPDVIRQRLKTVRPPPIKLQQAKPLA</sequence>
<evidence type="ECO:0000256" key="3">
    <source>
        <dbReference type="ARBA" id="ARBA00022598"/>
    </source>
</evidence>
<dbReference type="PROSITE" id="PS50862">
    <property type="entry name" value="AA_TRNA_LIGASE_II"/>
    <property type="match status" value="1"/>
</dbReference>
<evidence type="ECO:0000256" key="6">
    <source>
        <dbReference type="ARBA" id="ARBA00023146"/>
    </source>
</evidence>
<dbReference type="InterPro" id="IPR002317">
    <property type="entry name" value="Ser-tRNA-ligase_type_1"/>
</dbReference>
<protein>
    <recommendedName>
        <fullName evidence="2">serine--tRNA ligase</fullName>
        <ecNumber evidence="2">6.1.1.11</ecNumber>
    </recommendedName>
    <alternativeName>
        <fullName evidence="7">Seryl-tRNA synthetase</fullName>
    </alternativeName>
</protein>
<dbReference type="OrthoDB" id="10264585at2759"/>
<proteinExistence type="inferred from homology"/>
<keyword evidence="6" id="KW-0030">Aminoacyl-tRNA synthetase</keyword>
<keyword evidence="3" id="KW-0436">Ligase</keyword>
<dbReference type="GO" id="GO:0004828">
    <property type="term" value="F:serine-tRNA ligase activity"/>
    <property type="evidence" value="ECO:0007669"/>
    <property type="project" value="UniProtKB-EC"/>
</dbReference>
<evidence type="ECO:0000256" key="2">
    <source>
        <dbReference type="ARBA" id="ARBA00012840"/>
    </source>
</evidence>
<keyword evidence="5 9" id="KW-0067">ATP-binding</keyword>
<feature type="binding site" evidence="8">
    <location>
        <position position="259"/>
    </location>
    <ligand>
        <name>L-serine</name>
        <dbReference type="ChEBI" id="CHEBI:33384"/>
    </ligand>
</feature>
<dbReference type="GO" id="GO:0005524">
    <property type="term" value="F:ATP binding"/>
    <property type="evidence" value="ECO:0007669"/>
    <property type="project" value="UniProtKB-KW"/>
</dbReference>
<dbReference type="InterPro" id="IPR045864">
    <property type="entry name" value="aa-tRNA-synth_II/BPL/LPL"/>
</dbReference>
<gene>
    <name evidence="11" type="ORF">HPBE_LOCUS7194</name>
</gene>
<dbReference type="InterPro" id="IPR006195">
    <property type="entry name" value="aa-tRNA-synth_II"/>
</dbReference>
<feature type="site" description="Important for serine binding" evidence="8">
    <location>
        <position position="353"/>
    </location>
</feature>
<dbReference type="PIRSF" id="PIRSF001529">
    <property type="entry name" value="Ser-tRNA-synth_IIa"/>
    <property type="match status" value="1"/>
</dbReference>
<evidence type="ECO:0000256" key="1">
    <source>
        <dbReference type="ARBA" id="ARBA00010728"/>
    </source>
</evidence>
<evidence type="ECO:0000256" key="5">
    <source>
        <dbReference type="ARBA" id="ARBA00022840"/>
    </source>
</evidence>
<feature type="binding site" evidence="8">
    <location>
        <position position="206"/>
    </location>
    <ligand>
        <name>L-serine</name>
        <dbReference type="ChEBI" id="CHEBI:33384"/>
    </ligand>
</feature>
<feature type="binding site" evidence="8">
    <location>
        <position position="351"/>
    </location>
    <ligand>
        <name>L-serine</name>
        <dbReference type="ChEBI" id="CHEBI:33384"/>
    </ligand>
</feature>
<dbReference type="EC" id="6.1.1.11" evidence="2"/>
<dbReference type="GO" id="GO:0006434">
    <property type="term" value="P:seryl-tRNA aminoacylation"/>
    <property type="evidence" value="ECO:0007669"/>
    <property type="project" value="InterPro"/>
</dbReference>
<accession>A0A3P8BEG1</accession>
<dbReference type="InterPro" id="IPR002314">
    <property type="entry name" value="aa-tRNA-synt_IIb"/>
</dbReference>
<reference evidence="11" key="1">
    <citation type="submission" date="2018-11" db="EMBL/GenBank/DDBJ databases">
        <authorList>
            <consortium name="Pathogen Informatics"/>
        </authorList>
    </citation>
    <scope>NUCLEOTIDE SEQUENCE [LARGE SCALE GENOMIC DNA]</scope>
</reference>
<feature type="binding site" evidence="9">
    <location>
        <begin position="252"/>
        <end position="255"/>
    </location>
    <ligand>
        <name>ATP</name>
        <dbReference type="ChEBI" id="CHEBI:30616"/>
    </ligand>
</feature>
<feature type="binding site" evidence="8">
    <location>
        <position position="237"/>
    </location>
    <ligand>
        <name>L-serine</name>
        <dbReference type="ChEBI" id="CHEBI:33384"/>
    </ligand>
</feature>
<dbReference type="SUPFAM" id="SSF55681">
    <property type="entry name" value="Class II aaRS and biotin synthetases"/>
    <property type="match status" value="1"/>
</dbReference>
<feature type="binding site" evidence="9">
    <location>
        <begin position="237"/>
        <end position="239"/>
    </location>
    <ligand>
        <name>ATP</name>
        <dbReference type="ChEBI" id="CHEBI:30616"/>
    </ligand>
</feature>
<evidence type="ECO:0000259" key="10">
    <source>
        <dbReference type="PROSITE" id="PS50862"/>
    </source>
</evidence>
<comment type="similarity">
    <text evidence="1">Belongs to the class-II aminoacyl-tRNA synthetase family. Type-1 seryl-tRNA synthetase subfamily.</text>
</comment>
<dbReference type="Pfam" id="PF00587">
    <property type="entry name" value="tRNA-synt_2b"/>
    <property type="match status" value="1"/>
</dbReference>
<dbReference type="Gene3D" id="3.30.930.10">
    <property type="entry name" value="Bira Bifunctional Protein, Domain 2"/>
    <property type="match status" value="1"/>
</dbReference>
<name>A0A3P8BEG1_HELPZ</name>
<dbReference type="PANTHER" id="PTHR11778">
    <property type="entry name" value="SERYL-TRNA SYNTHETASE"/>
    <property type="match status" value="1"/>
</dbReference>
<organism evidence="11">
    <name type="scientific">Heligmosomoides polygyrus</name>
    <name type="common">Parasitic roundworm</name>
    <dbReference type="NCBI Taxonomy" id="6339"/>
    <lineage>
        <taxon>Eukaryota</taxon>
        <taxon>Metazoa</taxon>
        <taxon>Ecdysozoa</taxon>
        <taxon>Nematoda</taxon>
        <taxon>Chromadorea</taxon>
        <taxon>Rhabditida</taxon>
        <taxon>Rhabditina</taxon>
        <taxon>Rhabditomorpha</taxon>
        <taxon>Strongyloidea</taxon>
        <taxon>Heligmosomidae</taxon>
        <taxon>Heligmosomoides</taxon>
    </lineage>
</organism>
<evidence type="ECO:0000256" key="8">
    <source>
        <dbReference type="PIRSR" id="PIRSR001529-1"/>
    </source>
</evidence>
<evidence type="ECO:0000313" key="11">
    <source>
        <dbReference type="EMBL" id="VDO71285.1"/>
    </source>
</evidence>
<evidence type="ECO:0000256" key="7">
    <source>
        <dbReference type="ARBA" id="ARBA00031113"/>
    </source>
</evidence>
<evidence type="ECO:0000256" key="4">
    <source>
        <dbReference type="ARBA" id="ARBA00022741"/>
    </source>
</evidence>
<dbReference type="AlphaFoldDB" id="A0A3P8BEG1"/>
<dbReference type="EMBL" id="UZAH01025833">
    <property type="protein sequence ID" value="VDO71285.1"/>
    <property type="molecule type" value="Genomic_DNA"/>
</dbReference>